<dbReference type="PANTHER" id="PTHR21621">
    <property type="entry name" value="RIBOSOMAL PROTEIN S6 MODIFICATION PROTEIN"/>
    <property type="match status" value="1"/>
</dbReference>
<organism evidence="1 2">
    <name type="scientific">Lederbergia citrea</name>
    <dbReference type="NCBI Taxonomy" id="2833581"/>
    <lineage>
        <taxon>Bacteria</taxon>
        <taxon>Bacillati</taxon>
        <taxon>Bacillota</taxon>
        <taxon>Bacilli</taxon>
        <taxon>Bacillales</taxon>
        <taxon>Bacillaceae</taxon>
        <taxon>Lederbergia</taxon>
    </lineage>
</organism>
<dbReference type="PANTHER" id="PTHR21621:SF0">
    <property type="entry name" value="BETA-CITRYLGLUTAMATE SYNTHASE B-RELATED"/>
    <property type="match status" value="1"/>
</dbReference>
<keyword evidence="2" id="KW-1185">Reference proteome</keyword>
<evidence type="ECO:0000313" key="1">
    <source>
        <dbReference type="EMBL" id="MBS4222072.1"/>
    </source>
</evidence>
<reference evidence="1 2" key="1">
    <citation type="submission" date="2021-05" db="EMBL/GenBank/DDBJ databases">
        <title>Novel Bacillus species.</title>
        <authorList>
            <person name="Liu G."/>
        </authorList>
    </citation>
    <scope>NUCLEOTIDE SEQUENCE [LARGE SCALE GENOMIC DNA]</scope>
    <source>
        <strain evidence="1 2">FJAT-49682</strain>
    </source>
</reference>
<accession>A0A942Z442</accession>
<evidence type="ECO:0000313" key="2">
    <source>
        <dbReference type="Proteomes" id="UP000676456"/>
    </source>
</evidence>
<protein>
    <submittedName>
        <fullName evidence="1">YheC/YheD family protein</fullName>
    </submittedName>
</protein>
<dbReference type="GO" id="GO:0018169">
    <property type="term" value="F:ribosomal S6-glutamic acid ligase activity"/>
    <property type="evidence" value="ECO:0007669"/>
    <property type="project" value="TreeGrafter"/>
</dbReference>
<dbReference type="AlphaFoldDB" id="A0A942Z442"/>
<gene>
    <name evidence="1" type="ORF">KHA91_04795</name>
</gene>
<dbReference type="Pfam" id="PF14398">
    <property type="entry name" value="ATPgrasp_YheCD"/>
    <property type="match status" value="1"/>
</dbReference>
<sequence>MTLIGMLHFRKSPSEVKKAYACAAVAKMENVPFVYFSYNSIDFNSKKINGWVYEDGKWDQREIRFPDVVINISSPKTKKQLVIQRQLKTSTIFTSYPVGNKMKVYEKIKKGDQFAHALIPSVKLNSGEEILSLLNTNSRVVIKPFTGHHGENVIFFEQGTDGTVIITDSLSKWMSNKNELLTFVETLTDQQSYLLQPFIECKTKTGLIYDFRIHVQKNGFGEWEINLIYPRISGNNKLISNISSGGYRGELSSFLREEFDNRASEIKELLETFGIQFSTHFDTLYEHSFDELGIDVAIDQNGKLWIFEVNWRPGAKHREFEVAKRLIPYCQYLING</sequence>
<name>A0A942Z442_9BACI</name>
<dbReference type="GO" id="GO:0005737">
    <property type="term" value="C:cytoplasm"/>
    <property type="evidence" value="ECO:0007669"/>
    <property type="project" value="TreeGrafter"/>
</dbReference>
<comment type="caution">
    <text evidence="1">The sequence shown here is derived from an EMBL/GenBank/DDBJ whole genome shotgun (WGS) entry which is preliminary data.</text>
</comment>
<dbReference type="InterPro" id="IPR026838">
    <property type="entry name" value="YheC/D"/>
</dbReference>
<dbReference type="Proteomes" id="UP000676456">
    <property type="component" value="Unassembled WGS sequence"/>
</dbReference>
<dbReference type="Gene3D" id="3.30.470.20">
    <property type="entry name" value="ATP-grasp fold, B domain"/>
    <property type="match status" value="1"/>
</dbReference>
<dbReference type="GO" id="GO:0009432">
    <property type="term" value="P:SOS response"/>
    <property type="evidence" value="ECO:0007669"/>
    <property type="project" value="TreeGrafter"/>
</dbReference>
<dbReference type="RefSeq" id="WP_213097043.1">
    <property type="nucleotide sequence ID" value="NZ_JAGYPN010000001.1"/>
</dbReference>
<dbReference type="SUPFAM" id="SSF56059">
    <property type="entry name" value="Glutathione synthetase ATP-binding domain-like"/>
    <property type="match status" value="1"/>
</dbReference>
<dbReference type="EMBL" id="JAGYPN010000001">
    <property type="protein sequence ID" value="MBS4222072.1"/>
    <property type="molecule type" value="Genomic_DNA"/>
</dbReference>
<proteinExistence type="predicted"/>